<name>A0ABU3C764_9FLAO</name>
<dbReference type="PANTHER" id="PTHR47893">
    <property type="entry name" value="REGULATORY PROTEIN PCHR"/>
    <property type="match status" value="1"/>
</dbReference>
<keyword evidence="2" id="KW-0804">Transcription</keyword>
<evidence type="ECO:0000259" key="3">
    <source>
        <dbReference type="PROSITE" id="PS01124"/>
    </source>
</evidence>
<dbReference type="SMART" id="SM00342">
    <property type="entry name" value="HTH_ARAC"/>
    <property type="match status" value="1"/>
</dbReference>
<evidence type="ECO:0000313" key="6">
    <source>
        <dbReference type="Proteomes" id="UP001262889"/>
    </source>
</evidence>
<dbReference type="Gene3D" id="3.30.450.20">
    <property type="entry name" value="PAS domain"/>
    <property type="match status" value="1"/>
</dbReference>
<evidence type="ECO:0000256" key="1">
    <source>
        <dbReference type="ARBA" id="ARBA00023015"/>
    </source>
</evidence>
<organism evidence="5 6">
    <name type="scientific">Autumnicola tepida</name>
    <dbReference type="NCBI Taxonomy" id="3075595"/>
    <lineage>
        <taxon>Bacteria</taxon>
        <taxon>Pseudomonadati</taxon>
        <taxon>Bacteroidota</taxon>
        <taxon>Flavobacteriia</taxon>
        <taxon>Flavobacteriales</taxon>
        <taxon>Flavobacteriaceae</taxon>
        <taxon>Autumnicola</taxon>
    </lineage>
</organism>
<dbReference type="SUPFAM" id="SSF55785">
    <property type="entry name" value="PYP-like sensor domain (PAS domain)"/>
    <property type="match status" value="1"/>
</dbReference>
<sequence length="306" mass="35983">MNDDDHRKLGKLREIIFQLALGNFAYRFKVEDQMHEIENVGLLMNLLAEELSEFFVHPGAFGEKNLADPYVFVVDSSFIITGINCRFSDLIQIGESELIGKPLSEVVTKESRIYVEQRLKIHFQDEHTFSPVRLIISFVPKTGNIMECWGYCHFLKGPKGVYFFFRGLPIAERKEEISTTRKDQKRIPFNPGLQYQADILNIRKVHQYILDNLHQTLPPLTLIARKFSLNTFKLKKGFKELYQTTIFKFHLNQRLEMSLHMIRETPMPLKIVAKNYGFKDYTHFSKAFKDRYGKAPSYYKKQRRLD</sequence>
<dbReference type="Pfam" id="PF12833">
    <property type="entry name" value="HTH_18"/>
    <property type="match status" value="1"/>
</dbReference>
<evidence type="ECO:0000256" key="2">
    <source>
        <dbReference type="ARBA" id="ARBA00023163"/>
    </source>
</evidence>
<dbReference type="RefSeq" id="WP_311533857.1">
    <property type="nucleotide sequence ID" value="NZ_JAVRHQ010000004.1"/>
</dbReference>
<dbReference type="InterPro" id="IPR009057">
    <property type="entry name" value="Homeodomain-like_sf"/>
</dbReference>
<dbReference type="EMBL" id="JAVRHQ010000004">
    <property type="protein sequence ID" value="MDT0642183.1"/>
    <property type="molecule type" value="Genomic_DNA"/>
</dbReference>
<dbReference type="InterPro" id="IPR018060">
    <property type="entry name" value="HTH_AraC"/>
</dbReference>
<evidence type="ECO:0000313" key="5">
    <source>
        <dbReference type="EMBL" id="MDT0642183.1"/>
    </source>
</evidence>
<dbReference type="SUPFAM" id="SSF46689">
    <property type="entry name" value="Homeodomain-like"/>
    <property type="match status" value="1"/>
</dbReference>
<reference evidence="5 6" key="1">
    <citation type="submission" date="2023-09" db="EMBL/GenBank/DDBJ databases">
        <authorList>
            <person name="Rey-Velasco X."/>
        </authorList>
    </citation>
    <scope>NUCLEOTIDE SEQUENCE [LARGE SCALE GENOMIC DNA]</scope>
    <source>
        <strain evidence="5 6">F363</strain>
    </source>
</reference>
<keyword evidence="6" id="KW-1185">Reference proteome</keyword>
<dbReference type="CDD" id="cd00130">
    <property type="entry name" value="PAS"/>
    <property type="match status" value="1"/>
</dbReference>
<protein>
    <submittedName>
        <fullName evidence="5">Helix-turn-helix domain-containing protein</fullName>
    </submittedName>
</protein>
<keyword evidence="1" id="KW-0805">Transcription regulation</keyword>
<accession>A0ABU3C764</accession>
<dbReference type="PANTHER" id="PTHR47893:SF1">
    <property type="entry name" value="REGULATORY PROTEIN PCHR"/>
    <property type="match status" value="1"/>
</dbReference>
<feature type="domain" description="PAS" evidence="4">
    <location>
        <begin position="71"/>
        <end position="126"/>
    </location>
</feature>
<dbReference type="InterPro" id="IPR053142">
    <property type="entry name" value="PchR_regulatory_protein"/>
</dbReference>
<dbReference type="PROSITE" id="PS50112">
    <property type="entry name" value="PAS"/>
    <property type="match status" value="1"/>
</dbReference>
<dbReference type="Gene3D" id="1.10.10.60">
    <property type="entry name" value="Homeodomain-like"/>
    <property type="match status" value="2"/>
</dbReference>
<dbReference type="PROSITE" id="PS01124">
    <property type="entry name" value="HTH_ARAC_FAMILY_2"/>
    <property type="match status" value="1"/>
</dbReference>
<dbReference type="InterPro" id="IPR013767">
    <property type="entry name" value="PAS_fold"/>
</dbReference>
<proteinExistence type="predicted"/>
<dbReference type="InterPro" id="IPR035965">
    <property type="entry name" value="PAS-like_dom_sf"/>
</dbReference>
<comment type="caution">
    <text evidence="5">The sequence shown here is derived from an EMBL/GenBank/DDBJ whole genome shotgun (WGS) entry which is preliminary data.</text>
</comment>
<gene>
    <name evidence="5" type="ORF">RM553_04990</name>
</gene>
<dbReference type="Proteomes" id="UP001262889">
    <property type="component" value="Unassembled WGS sequence"/>
</dbReference>
<dbReference type="InterPro" id="IPR000014">
    <property type="entry name" value="PAS"/>
</dbReference>
<evidence type="ECO:0000259" key="4">
    <source>
        <dbReference type="PROSITE" id="PS50112"/>
    </source>
</evidence>
<dbReference type="Pfam" id="PF00989">
    <property type="entry name" value="PAS"/>
    <property type="match status" value="1"/>
</dbReference>
<feature type="domain" description="HTH araC/xylS-type" evidence="3">
    <location>
        <begin position="203"/>
        <end position="302"/>
    </location>
</feature>